<organism evidence="9 10">
    <name type="scientific">Demequina litorisediminis</name>
    <dbReference type="NCBI Taxonomy" id="1849022"/>
    <lineage>
        <taxon>Bacteria</taxon>
        <taxon>Bacillati</taxon>
        <taxon>Actinomycetota</taxon>
        <taxon>Actinomycetes</taxon>
        <taxon>Micrococcales</taxon>
        <taxon>Demequinaceae</taxon>
        <taxon>Demequina</taxon>
    </lineage>
</organism>
<evidence type="ECO:0000256" key="2">
    <source>
        <dbReference type="ARBA" id="ARBA00009261"/>
    </source>
</evidence>
<keyword evidence="6 8" id="KW-1133">Transmembrane helix</keyword>
<evidence type="ECO:0000256" key="4">
    <source>
        <dbReference type="ARBA" id="ARBA00022475"/>
    </source>
</evidence>
<evidence type="ECO:0000256" key="5">
    <source>
        <dbReference type="ARBA" id="ARBA00022692"/>
    </source>
</evidence>
<accession>A0ABQ6I9L7</accession>
<keyword evidence="4" id="KW-1003">Cell membrane</keyword>
<protein>
    <recommendedName>
        <fullName evidence="11">Amino-acid carrier protein AlsT</fullName>
    </recommendedName>
</protein>
<proteinExistence type="inferred from homology"/>
<dbReference type="Proteomes" id="UP001157125">
    <property type="component" value="Unassembled WGS sequence"/>
</dbReference>
<feature type="transmembrane region" description="Helical" evidence="8">
    <location>
        <begin position="15"/>
        <end position="32"/>
    </location>
</feature>
<evidence type="ECO:0000313" key="9">
    <source>
        <dbReference type="EMBL" id="GMA33946.1"/>
    </source>
</evidence>
<evidence type="ECO:0008006" key="11">
    <source>
        <dbReference type="Google" id="ProtNLM"/>
    </source>
</evidence>
<evidence type="ECO:0000256" key="7">
    <source>
        <dbReference type="ARBA" id="ARBA00023136"/>
    </source>
</evidence>
<feature type="transmembrane region" description="Helical" evidence="8">
    <location>
        <begin position="69"/>
        <end position="93"/>
    </location>
</feature>
<comment type="caution">
    <text evidence="9">The sequence shown here is derived from an EMBL/GenBank/DDBJ whole genome shotgun (WGS) entry which is preliminary data.</text>
</comment>
<evidence type="ECO:0000256" key="3">
    <source>
        <dbReference type="ARBA" id="ARBA00022448"/>
    </source>
</evidence>
<name>A0ABQ6I9L7_9MICO</name>
<dbReference type="InterPro" id="IPR001463">
    <property type="entry name" value="Na/Ala_symport"/>
</dbReference>
<gene>
    <name evidence="9" type="ORF">GCM10025876_01500</name>
</gene>
<dbReference type="PANTHER" id="PTHR30330">
    <property type="entry name" value="AGSS FAMILY TRANSPORTER, SODIUM-ALANINE"/>
    <property type="match status" value="1"/>
</dbReference>
<dbReference type="Pfam" id="PF01235">
    <property type="entry name" value="Na_Ala_symp"/>
    <property type="match status" value="1"/>
</dbReference>
<dbReference type="EMBL" id="BSUN01000001">
    <property type="protein sequence ID" value="GMA33946.1"/>
    <property type="molecule type" value="Genomic_DNA"/>
</dbReference>
<evidence type="ECO:0000256" key="1">
    <source>
        <dbReference type="ARBA" id="ARBA00004651"/>
    </source>
</evidence>
<sequence>MNGIEQVITAISQDVWWVLTPLVLALGCWFTYRTGFVQVTLFPRMIATLKDRTPLDAQGRPQSLSAFQAFTLSAASRVGIGNIAGVGTAIAIGGPGAVFWMWVMAWLGAASAFIEASLAQAVQAPH</sequence>
<comment type="similarity">
    <text evidence="2">Belongs to the alanine or glycine:cation symporter (AGCS) (TC 2.A.25) family.</text>
</comment>
<reference evidence="10" key="1">
    <citation type="journal article" date="2019" name="Int. J. Syst. Evol. Microbiol.">
        <title>The Global Catalogue of Microorganisms (GCM) 10K type strain sequencing project: providing services to taxonomists for standard genome sequencing and annotation.</title>
        <authorList>
            <consortium name="The Broad Institute Genomics Platform"/>
            <consortium name="The Broad Institute Genome Sequencing Center for Infectious Disease"/>
            <person name="Wu L."/>
            <person name="Ma J."/>
        </authorList>
    </citation>
    <scope>NUCLEOTIDE SEQUENCE [LARGE SCALE GENOMIC DNA]</scope>
    <source>
        <strain evidence="10">NBRC 112299</strain>
    </source>
</reference>
<evidence type="ECO:0000313" key="10">
    <source>
        <dbReference type="Proteomes" id="UP001157125"/>
    </source>
</evidence>
<keyword evidence="10" id="KW-1185">Reference proteome</keyword>
<keyword evidence="5 8" id="KW-0812">Transmembrane</keyword>
<dbReference type="PANTHER" id="PTHR30330:SF1">
    <property type="entry name" value="AMINO-ACID CARRIER PROTEIN ALST"/>
    <property type="match status" value="1"/>
</dbReference>
<evidence type="ECO:0000256" key="6">
    <source>
        <dbReference type="ARBA" id="ARBA00022989"/>
    </source>
</evidence>
<keyword evidence="3" id="KW-0813">Transport</keyword>
<comment type="subcellular location">
    <subcellularLocation>
        <location evidence="1">Cell membrane</location>
        <topology evidence="1">Multi-pass membrane protein</topology>
    </subcellularLocation>
</comment>
<keyword evidence="7 8" id="KW-0472">Membrane</keyword>
<evidence type="ECO:0000256" key="8">
    <source>
        <dbReference type="SAM" id="Phobius"/>
    </source>
</evidence>
<dbReference type="RefSeq" id="WP_284327134.1">
    <property type="nucleotide sequence ID" value="NZ_BSUN01000001.1"/>
</dbReference>